<dbReference type="Proteomes" id="UP000663859">
    <property type="component" value="Unassembled WGS sequence"/>
</dbReference>
<feature type="transmembrane region" description="Helical" evidence="2">
    <location>
        <begin position="32"/>
        <end position="52"/>
    </location>
</feature>
<keyword evidence="2" id="KW-0472">Membrane</keyword>
<keyword evidence="4" id="KW-1185">Reference proteome</keyword>
<gene>
    <name evidence="3" type="ORF">MPNT_260023</name>
</gene>
<dbReference type="AlphaFoldDB" id="A0A8J2FSF0"/>
<name>A0A8J2FSF0_9BACT</name>
<reference evidence="3" key="1">
    <citation type="submission" date="2021-02" db="EMBL/GenBank/DDBJ databases">
        <authorList>
            <person name="Cremers G."/>
            <person name="Picone N."/>
        </authorList>
    </citation>
    <scope>NUCLEOTIDE SEQUENCE</scope>
    <source>
        <strain evidence="3">PQ17</strain>
    </source>
</reference>
<evidence type="ECO:0000256" key="2">
    <source>
        <dbReference type="SAM" id="Phobius"/>
    </source>
</evidence>
<evidence type="ECO:0000313" key="4">
    <source>
        <dbReference type="Proteomes" id="UP000663859"/>
    </source>
</evidence>
<dbReference type="EMBL" id="CAJNOB010000019">
    <property type="protein sequence ID" value="CAF0698366.1"/>
    <property type="molecule type" value="Genomic_DNA"/>
</dbReference>
<evidence type="ECO:0000313" key="3">
    <source>
        <dbReference type="EMBL" id="CAF0698366.1"/>
    </source>
</evidence>
<keyword evidence="2" id="KW-1133">Transmembrane helix</keyword>
<keyword evidence="2" id="KW-0812">Transmembrane</keyword>
<dbReference type="RefSeq" id="WP_236027869.1">
    <property type="nucleotide sequence ID" value="NZ_CAJNOB010000019.1"/>
</dbReference>
<sequence>MKSRKSALQGMVSFLLGHGSPPDIRMVVRGNLWVILLAATGVGLVGLGKLLWASEPFPKDTRAYELVLRTVQRDRQLQARRKAWDYELCIDHKRLDPQGKVLSEWKECQLVSQDRRPDYGTRQGAISPSHDSKGESPFQLSRVIDHFSYQLAGTDHIHGVPCYRIVYFPKREVVARNREEKVLHHVHGTLWVAQEDGTLMKNEGELQEPVSIAWILVTVREFRFTFDTQRLPNGDFGPREIRYRYWISFPFFHYREEIVRKISHFRRAKTSLPDPEAGCACGHPIEAQRTQKSSVWEKNAPSLPPCG</sequence>
<proteinExistence type="predicted"/>
<feature type="region of interest" description="Disordered" evidence="1">
    <location>
        <begin position="117"/>
        <end position="136"/>
    </location>
</feature>
<accession>A0A8J2FSF0</accession>
<evidence type="ECO:0000256" key="1">
    <source>
        <dbReference type="SAM" id="MobiDB-lite"/>
    </source>
</evidence>
<organism evidence="3 4">
    <name type="scientific">Candidatus Methylacidithermus pantelleriae</name>
    <dbReference type="NCBI Taxonomy" id="2744239"/>
    <lineage>
        <taxon>Bacteria</taxon>
        <taxon>Pseudomonadati</taxon>
        <taxon>Verrucomicrobiota</taxon>
        <taxon>Methylacidiphilae</taxon>
        <taxon>Methylacidiphilales</taxon>
        <taxon>Methylacidiphilaceae</taxon>
        <taxon>Candidatus Methylacidithermus</taxon>
    </lineage>
</organism>
<comment type="caution">
    <text evidence="3">The sequence shown here is derived from an EMBL/GenBank/DDBJ whole genome shotgun (WGS) entry which is preliminary data.</text>
</comment>
<protein>
    <submittedName>
        <fullName evidence="3">Uncharacterized protein</fullName>
    </submittedName>
</protein>